<name>A0ABT1RRE4_9FIRM</name>
<protein>
    <recommendedName>
        <fullName evidence="3 10">Cell division protein FtsX</fullName>
    </recommendedName>
</protein>
<feature type="transmembrane region" description="Helical" evidence="11">
    <location>
        <begin position="167"/>
        <end position="191"/>
    </location>
</feature>
<evidence type="ECO:0000256" key="7">
    <source>
        <dbReference type="ARBA" id="ARBA00022989"/>
    </source>
</evidence>
<evidence type="ECO:0000256" key="10">
    <source>
        <dbReference type="PIRNR" id="PIRNR003097"/>
    </source>
</evidence>
<feature type="transmembrane region" description="Helical" evidence="11">
    <location>
        <begin position="21"/>
        <end position="45"/>
    </location>
</feature>
<comment type="caution">
    <text evidence="14">The sequence shown here is derived from an EMBL/GenBank/DDBJ whole genome shotgun (WGS) entry which is preliminary data.</text>
</comment>
<evidence type="ECO:0000259" key="13">
    <source>
        <dbReference type="Pfam" id="PF18075"/>
    </source>
</evidence>
<comment type="function">
    <text evidence="10">Part of the ABC transporter FtsEX involved in asymmetric cellular division facilitating the initiation of sporulation.</text>
</comment>
<dbReference type="PIRSF" id="PIRSF003097">
    <property type="entry name" value="FtsX"/>
    <property type="match status" value="1"/>
</dbReference>
<evidence type="ECO:0000256" key="8">
    <source>
        <dbReference type="ARBA" id="ARBA00023136"/>
    </source>
</evidence>
<evidence type="ECO:0000256" key="3">
    <source>
        <dbReference type="ARBA" id="ARBA00021907"/>
    </source>
</evidence>
<evidence type="ECO:0000256" key="1">
    <source>
        <dbReference type="ARBA" id="ARBA00004651"/>
    </source>
</evidence>
<comment type="subcellular location">
    <subcellularLocation>
        <location evidence="1">Cell membrane</location>
        <topology evidence="1">Multi-pass membrane protein</topology>
    </subcellularLocation>
</comment>
<organism evidence="14 15">
    <name type="scientific">Anaerovorax odorimutans</name>
    <dbReference type="NCBI Taxonomy" id="109327"/>
    <lineage>
        <taxon>Bacteria</taxon>
        <taxon>Bacillati</taxon>
        <taxon>Bacillota</taxon>
        <taxon>Clostridia</taxon>
        <taxon>Peptostreptococcales</taxon>
        <taxon>Anaerovoracaceae</taxon>
        <taxon>Anaerovorax</taxon>
    </lineage>
</organism>
<dbReference type="EMBL" id="JANFXK010000016">
    <property type="protein sequence ID" value="MCQ4637768.1"/>
    <property type="molecule type" value="Genomic_DNA"/>
</dbReference>
<evidence type="ECO:0000256" key="9">
    <source>
        <dbReference type="ARBA" id="ARBA00023306"/>
    </source>
</evidence>
<keyword evidence="8 10" id="KW-0472">Membrane</keyword>
<evidence type="ECO:0000313" key="15">
    <source>
        <dbReference type="Proteomes" id="UP001524502"/>
    </source>
</evidence>
<evidence type="ECO:0000259" key="12">
    <source>
        <dbReference type="Pfam" id="PF02687"/>
    </source>
</evidence>
<feature type="transmembrane region" description="Helical" evidence="11">
    <location>
        <begin position="271"/>
        <end position="291"/>
    </location>
</feature>
<evidence type="ECO:0000256" key="2">
    <source>
        <dbReference type="ARBA" id="ARBA00007379"/>
    </source>
</evidence>
<evidence type="ECO:0000256" key="4">
    <source>
        <dbReference type="ARBA" id="ARBA00022475"/>
    </source>
</evidence>
<evidence type="ECO:0000313" key="14">
    <source>
        <dbReference type="EMBL" id="MCQ4637768.1"/>
    </source>
</evidence>
<reference evidence="14 15" key="1">
    <citation type="submission" date="2022-06" db="EMBL/GenBank/DDBJ databases">
        <title>Isolation of gut microbiota from human fecal samples.</title>
        <authorList>
            <person name="Pamer E.G."/>
            <person name="Barat B."/>
            <person name="Waligurski E."/>
            <person name="Medina S."/>
            <person name="Paddock L."/>
            <person name="Mostad J."/>
        </authorList>
    </citation>
    <scope>NUCLEOTIDE SEQUENCE [LARGE SCALE GENOMIC DNA]</scope>
    <source>
        <strain evidence="14 15">SL.3.17</strain>
    </source>
</reference>
<evidence type="ECO:0000256" key="5">
    <source>
        <dbReference type="ARBA" id="ARBA00022618"/>
    </source>
</evidence>
<gene>
    <name evidence="14" type="primary">ftsX</name>
    <name evidence="14" type="ORF">NE619_13620</name>
</gene>
<sequence length="297" mass="32773">MFRRFFYTIKQAFLQVFRNRAMSVASIFAITAMLLILGLFFVIVININTAATMIRQDYDSIEVFLLDTTPKEQADTMITSLKGEAGVEDVTYRTKEEAMTELKTRWGDSGYLLDSLASNPLPNSIVIKINSLEAADDIAAKAAALDGIEDVKYYKETVDKLMSATRFVQLAAIVIMIFLIIVSVVVVSNTIKLTVFNRAREISIMKYVGATNWFIRGPFLAEGIIIGLFSAGISVGISAFVYEKVVDLIGKDVFAVLSTPMVPVDFLTYNLVWIFAALGVSIGACGSIISMRKFLDA</sequence>
<proteinExistence type="inferred from homology"/>
<keyword evidence="6 11" id="KW-0812">Transmembrane</keyword>
<keyword evidence="15" id="KW-1185">Reference proteome</keyword>
<dbReference type="PANTHER" id="PTHR47755:SF1">
    <property type="entry name" value="CELL DIVISION PROTEIN FTSX"/>
    <property type="match status" value="1"/>
</dbReference>
<keyword evidence="7 11" id="KW-1133">Transmembrane helix</keyword>
<dbReference type="Proteomes" id="UP001524502">
    <property type="component" value="Unassembled WGS sequence"/>
</dbReference>
<feature type="domain" description="FtsX extracellular" evidence="13">
    <location>
        <begin position="61"/>
        <end position="151"/>
    </location>
</feature>
<keyword evidence="4 10" id="KW-1003">Cell membrane</keyword>
<feature type="domain" description="ABC3 transporter permease C-terminal" evidence="12">
    <location>
        <begin position="173"/>
        <end position="293"/>
    </location>
</feature>
<feature type="transmembrane region" description="Helical" evidence="11">
    <location>
        <begin position="219"/>
        <end position="242"/>
    </location>
</feature>
<accession>A0ABT1RRE4</accession>
<dbReference type="InterPro" id="IPR003838">
    <property type="entry name" value="ABC3_permease_C"/>
</dbReference>
<dbReference type="RefSeq" id="WP_256132952.1">
    <property type="nucleotide sequence ID" value="NZ_JANFXK010000016.1"/>
</dbReference>
<dbReference type="InterPro" id="IPR040690">
    <property type="entry name" value="FtsX_ECD"/>
</dbReference>
<evidence type="ECO:0000256" key="6">
    <source>
        <dbReference type="ARBA" id="ARBA00022692"/>
    </source>
</evidence>
<dbReference type="PANTHER" id="PTHR47755">
    <property type="entry name" value="CELL DIVISION PROTEIN FTSX"/>
    <property type="match status" value="1"/>
</dbReference>
<dbReference type="NCBIfam" id="NF038347">
    <property type="entry name" value="FtsX_Gpos"/>
    <property type="match status" value="1"/>
</dbReference>
<dbReference type="Pfam" id="PF18075">
    <property type="entry name" value="FtsX_ECD"/>
    <property type="match status" value="1"/>
</dbReference>
<keyword evidence="9 10" id="KW-0131">Cell cycle</keyword>
<dbReference type="InterPro" id="IPR004513">
    <property type="entry name" value="FtsX"/>
</dbReference>
<evidence type="ECO:0000256" key="11">
    <source>
        <dbReference type="SAM" id="Phobius"/>
    </source>
</evidence>
<comment type="similarity">
    <text evidence="2 10">Belongs to the ABC-4 integral membrane protein family. FtsX subfamily.</text>
</comment>
<keyword evidence="5 10" id="KW-0132">Cell division</keyword>
<dbReference type="Gene3D" id="3.30.70.3040">
    <property type="match status" value="1"/>
</dbReference>
<dbReference type="InterPro" id="IPR058204">
    <property type="entry name" value="FtsX_firmicutes-type"/>
</dbReference>
<dbReference type="Pfam" id="PF02687">
    <property type="entry name" value="FtsX"/>
    <property type="match status" value="1"/>
</dbReference>